<dbReference type="OrthoDB" id="3680189at2759"/>
<evidence type="ECO:0000313" key="3">
    <source>
        <dbReference type="EMBL" id="EOA83137.1"/>
    </source>
</evidence>
<reference evidence="3 4" key="1">
    <citation type="journal article" date="2012" name="PLoS Pathog.">
        <title>Diverse lifestyles and strategies of plant pathogenesis encoded in the genomes of eighteen Dothideomycetes fungi.</title>
        <authorList>
            <person name="Ohm R.A."/>
            <person name="Feau N."/>
            <person name="Henrissat B."/>
            <person name="Schoch C.L."/>
            <person name="Horwitz B.A."/>
            <person name="Barry K.W."/>
            <person name="Condon B.J."/>
            <person name="Copeland A.C."/>
            <person name="Dhillon B."/>
            <person name="Glaser F."/>
            <person name="Hesse C.N."/>
            <person name="Kosti I."/>
            <person name="LaButti K."/>
            <person name="Lindquist E.A."/>
            <person name="Lucas S."/>
            <person name="Salamov A.A."/>
            <person name="Bradshaw R.E."/>
            <person name="Ciuffetti L."/>
            <person name="Hamelin R.C."/>
            <person name="Kema G.H.J."/>
            <person name="Lawrence C."/>
            <person name="Scott J.A."/>
            <person name="Spatafora J.W."/>
            <person name="Turgeon B.G."/>
            <person name="de Wit P.J.G.M."/>
            <person name="Zhong S."/>
            <person name="Goodwin S.B."/>
            <person name="Grigoriev I.V."/>
        </authorList>
    </citation>
    <scope>NUCLEOTIDE SEQUENCE [LARGE SCALE GENOMIC DNA]</scope>
    <source>
        <strain evidence="4">28A</strain>
    </source>
</reference>
<feature type="region of interest" description="Disordered" evidence="1">
    <location>
        <begin position="169"/>
        <end position="252"/>
    </location>
</feature>
<keyword evidence="4" id="KW-1185">Reference proteome</keyword>
<feature type="compositionally biased region" description="Polar residues" evidence="1">
    <location>
        <begin position="241"/>
        <end position="252"/>
    </location>
</feature>
<proteinExistence type="predicted"/>
<feature type="compositionally biased region" description="Polar residues" evidence="1">
    <location>
        <begin position="170"/>
        <end position="185"/>
    </location>
</feature>
<dbReference type="HOGENOM" id="CLU_872011_0_0_1"/>
<dbReference type="EMBL" id="KB908833">
    <property type="protein sequence ID" value="EOA83137.1"/>
    <property type="molecule type" value="Genomic_DNA"/>
</dbReference>
<organism evidence="3 4">
    <name type="scientific">Exserohilum turcicum (strain 28A)</name>
    <name type="common">Northern leaf blight fungus</name>
    <name type="synonym">Setosphaeria turcica</name>
    <dbReference type="NCBI Taxonomy" id="671987"/>
    <lineage>
        <taxon>Eukaryota</taxon>
        <taxon>Fungi</taxon>
        <taxon>Dikarya</taxon>
        <taxon>Ascomycota</taxon>
        <taxon>Pezizomycotina</taxon>
        <taxon>Dothideomycetes</taxon>
        <taxon>Pleosporomycetidae</taxon>
        <taxon>Pleosporales</taxon>
        <taxon>Pleosporineae</taxon>
        <taxon>Pleosporaceae</taxon>
        <taxon>Exserohilum</taxon>
    </lineage>
</organism>
<keyword evidence="2" id="KW-0472">Membrane</keyword>
<sequence length="319" mass="35043">MPHVPRDARSEKEGSIMFVGICIAVMVALATPMVWVWMADRIKRRKMDPFRKFRDVERGKKHGDASPPPYGCRPVVDSIWARQEKYKTARPARAITADQILGIDKTSYLRRIVPQKGSSQLLTVAPAHLGWARQRITPAGNEEQCISPWDAEHAPNPVIFPWLQKRGLGPSTSRDAGSGQSLQVMTITSSSTRPTWSSSEGTTRVSADDTFLDSPTEYTSSSRNSEKSCELSDAGLEEGTVSAQPHDANTSALKQPIETPSSLQWTAEYAPQPQAPSTLSLPALPLGLCTQGGLEEARAQCTQGIMYDSAKEVYAKRQF</sequence>
<accession>R0K499</accession>
<dbReference type="eggNOG" id="ENOG502S71W">
    <property type="taxonomic scope" value="Eukaryota"/>
</dbReference>
<keyword evidence="2" id="KW-0812">Transmembrane</keyword>
<keyword evidence="2" id="KW-1133">Transmembrane helix</keyword>
<evidence type="ECO:0000256" key="2">
    <source>
        <dbReference type="SAM" id="Phobius"/>
    </source>
</evidence>
<dbReference type="RefSeq" id="XP_008028785.1">
    <property type="nucleotide sequence ID" value="XM_008030594.1"/>
</dbReference>
<gene>
    <name evidence="3" type="ORF">SETTUDRAFT_33460</name>
</gene>
<dbReference type="Proteomes" id="UP000016935">
    <property type="component" value="Unassembled WGS sequence"/>
</dbReference>
<evidence type="ECO:0000313" key="4">
    <source>
        <dbReference type="Proteomes" id="UP000016935"/>
    </source>
</evidence>
<protein>
    <submittedName>
        <fullName evidence="3">Uncharacterized protein</fullName>
    </submittedName>
</protein>
<reference evidence="3 4" key="2">
    <citation type="journal article" date="2013" name="PLoS Genet.">
        <title>Comparative genome structure, secondary metabolite, and effector coding capacity across Cochliobolus pathogens.</title>
        <authorList>
            <person name="Condon B.J."/>
            <person name="Leng Y."/>
            <person name="Wu D."/>
            <person name="Bushley K.E."/>
            <person name="Ohm R.A."/>
            <person name="Otillar R."/>
            <person name="Martin J."/>
            <person name="Schackwitz W."/>
            <person name="Grimwood J."/>
            <person name="MohdZainudin N."/>
            <person name="Xue C."/>
            <person name="Wang R."/>
            <person name="Manning V.A."/>
            <person name="Dhillon B."/>
            <person name="Tu Z.J."/>
            <person name="Steffenson B.J."/>
            <person name="Salamov A."/>
            <person name="Sun H."/>
            <person name="Lowry S."/>
            <person name="LaButti K."/>
            <person name="Han J."/>
            <person name="Copeland A."/>
            <person name="Lindquist E."/>
            <person name="Barry K."/>
            <person name="Schmutz J."/>
            <person name="Baker S.E."/>
            <person name="Ciuffetti L.M."/>
            <person name="Grigoriev I.V."/>
            <person name="Zhong S."/>
            <person name="Turgeon B.G."/>
        </authorList>
    </citation>
    <scope>NUCLEOTIDE SEQUENCE [LARGE SCALE GENOMIC DNA]</scope>
    <source>
        <strain evidence="4">28A</strain>
    </source>
</reference>
<dbReference type="GeneID" id="19403775"/>
<evidence type="ECO:0000256" key="1">
    <source>
        <dbReference type="SAM" id="MobiDB-lite"/>
    </source>
</evidence>
<name>R0K499_EXST2</name>
<feature type="compositionally biased region" description="Low complexity" evidence="1">
    <location>
        <begin position="186"/>
        <end position="199"/>
    </location>
</feature>
<dbReference type="STRING" id="671987.R0K499"/>
<dbReference type="AlphaFoldDB" id="R0K499"/>
<feature type="transmembrane region" description="Helical" evidence="2">
    <location>
        <begin position="15"/>
        <end position="37"/>
    </location>
</feature>